<proteinExistence type="predicted"/>
<sequence>MNRTLPVIRMQLVNRQTFVWLPLIILGSAFLITLAIYAIIHNATGGTDGMYGGGAQAPLWYFMIVGVYALTLSFPFSLAMSVTRREFYLGTLLTAAMTSLIMALVFVIGGMIETVTGGWGMRGYFFRLDWLWEAGDVVAGLFYFVIAMLFFVIGFWGATLYKRFGPMGLTIALVGVAVVLLGLIWLITATASWVAVWETVVGAGPLGLTLWAALLTAILAVSAFPMFRRLVA</sequence>
<organism evidence="2 3">
    <name type="scientific">Microbacterium wangchenii</name>
    <dbReference type="NCBI Taxonomy" id="2541726"/>
    <lineage>
        <taxon>Bacteria</taxon>
        <taxon>Bacillati</taxon>
        <taxon>Actinomycetota</taxon>
        <taxon>Actinomycetes</taxon>
        <taxon>Micrococcales</taxon>
        <taxon>Microbacteriaceae</taxon>
        <taxon>Microbacterium</taxon>
    </lineage>
</organism>
<feature type="transmembrane region" description="Helical" evidence="1">
    <location>
        <begin position="169"/>
        <end position="196"/>
    </location>
</feature>
<name>A0ABX5SMD2_9MICO</name>
<reference evidence="2 3" key="1">
    <citation type="submission" date="2019-03" db="EMBL/GenBank/DDBJ databases">
        <authorList>
            <person name="Dong K."/>
        </authorList>
    </citation>
    <scope>NUCLEOTIDE SEQUENCE [LARGE SCALE GENOMIC DNA]</scope>
    <source>
        <strain evidence="3">dk512</strain>
    </source>
</reference>
<evidence type="ECO:0000256" key="1">
    <source>
        <dbReference type="SAM" id="Phobius"/>
    </source>
</evidence>
<dbReference type="Proteomes" id="UP000295748">
    <property type="component" value="Chromosome"/>
</dbReference>
<protein>
    <recommendedName>
        <fullName evidence="4">ABC transporter permease</fullName>
    </recommendedName>
</protein>
<dbReference type="EMBL" id="CP038266">
    <property type="protein sequence ID" value="QBR87278.1"/>
    <property type="molecule type" value="Genomic_DNA"/>
</dbReference>
<feature type="transmembrane region" description="Helical" evidence="1">
    <location>
        <begin position="137"/>
        <end position="157"/>
    </location>
</feature>
<evidence type="ECO:0000313" key="3">
    <source>
        <dbReference type="Proteomes" id="UP000295748"/>
    </source>
</evidence>
<keyword evidence="1" id="KW-1133">Transmembrane helix</keyword>
<feature type="transmembrane region" description="Helical" evidence="1">
    <location>
        <begin position="87"/>
        <end position="112"/>
    </location>
</feature>
<dbReference type="RefSeq" id="WP_135062478.1">
    <property type="nucleotide sequence ID" value="NZ_CP038266.1"/>
</dbReference>
<gene>
    <name evidence="2" type="ORF">E4K62_00330</name>
</gene>
<keyword evidence="1" id="KW-0472">Membrane</keyword>
<keyword evidence="1" id="KW-0812">Transmembrane</keyword>
<feature type="transmembrane region" description="Helical" evidence="1">
    <location>
        <begin position="20"/>
        <end position="40"/>
    </location>
</feature>
<keyword evidence="3" id="KW-1185">Reference proteome</keyword>
<accession>A0ABX5SMD2</accession>
<feature type="transmembrane region" description="Helical" evidence="1">
    <location>
        <begin position="60"/>
        <end position="80"/>
    </location>
</feature>
<evidence type="ECO:0000313" key="2">
    <source>
        <dbReference type="EMBL" id="QBR87278.1"/>
    </source>
</evidence>
<feature type="transmembrane region" description="Helical" evidence="1">
    <location>
        <begin position="208"/>
        <end position="227"/>
    </location>
</feature>
<evidence type="ECO:0008006" key="4">
    <source>
        <dbReference type="Google" id="ProtNLM"/>
    </source>
</evidence>